<dbReference type="PROSITE" id="PS50035">
    <property type="entry name" value="PLD"/>
    <property type="match status" value="2"/>
</dbReference>
<dbReference type="Gene3D" id="3.30.870.10">
    <property type="entry name" value="Endonuclease Chain A"/>
    <property type="match status" value="2"/>
</dbReference>
<dbReference type="EC" id="2.7.8.-" evidence="8"/>
<evidence type="ECO:0000256" key="4">
    <source>
        <dbReference type="ARBA" id="ARBA00022692"/>
    </source>
</evidence>
<dbReference type="RefSeq" id="WP_072850387.1">
    <property type="nucleotide sequence ID" value="NZ_FRAH01000019.1"/>
</dbReference>
<feature type="transmembrane region" description="Helical" evidence="9">
    <location>
        <begin position="20"/>
        <end position="46"/>
    </location>
</feature>
<evidence type="ECO:0000256" key="5">
    <source>
        <dbReference type="ARBA" id="ARBA00022737"/>
    </source>
</evidence>
<reference evidence="11 12" key="1">
    <citation type="submission" date="2016-11" db="EMBL/GenBank/DDBJ databases">
        <authorList>
            <person name="Jaros S."/>
            <person name="Januszkiewicz K."/>
            <person name="Wedrychowicz H."/>
        </authorList>
    </citation>
    <scope>NUCLEOTIDE SEQUENCE [LARGE SCALE GENOMIC DNA]</scope>
    <source>
        <strain evidence="11 12">DSM 14214</strain>
    </source>
</reference>
<dbReference type="NCBIfam" id="TIGR04265">
    <property type="entry name" value="bac_cardiolipin"/>
    <property type="match status" value="1"/>
</dbReference>
<evidence type="ECO:0000256" key="3">
    <source>
        <dbReference type="ARBA" id="ARBA00022679"/>
    </source>
</evidence>
<keyword evidence="4 9" id="KW-0812">Transmembrane</keyword>
<name>A0A1M6QNH5_9FIRM</name>
<evidence type="ECO:0000313" key="12">
    <source>
        <dbReference type="Proteomes" id="UP000183975"/>
    </source>
</evidence>
<accession>A0A1M6QNH5</accession>
<dbReference type="SUPFAM" id="SSF56024">
    <property type="entry name" value="Phospholipase D/nuclease"/>
    <property type="match status" value="2"/>
</dbReference>
<dbReference type="GO" id="GO:0032049">
    <property type="term" value="P:cardiolipin biosynthetic process"/>
    <property type="evidence" value="ECO:0007669"/>
    <property type="project" value="UniProtKB-UniRule"/>
</dbReference>
<comment type="subcellular location">
    <subcellularLocation>
        <location evidence="1">Cell membrane</location>
    </subcellularLocation>
</comment>
<evidence type="ECO:0000256" key="7">
    <source>
        <dbReference type="ARBA" id="ARBA00023136"/>
    </source>
</evidence>
<dbReference type="Proteomes" id="UP000183975">
    <property type="component" value="Unassembled WGS sequence"/>
</dbReference>
<dbReference type="InterPro" id="IPR025202">
    <property type="entry name" value="PLD-like_dom"/>
</dbReference>
<evidence type="ECO:0000256" key="2">
    <source>
        <dbReference type="ARBA" id="ARBA00022475"/>
    </source>
</evidence>
<keyword evidence="12" id="KW-1185">Reference proteome</keyword>
<evidence type="ECO:0000256" key="8">
    <source>
        <dbReference type="NCBIfam" id="TIGR04265"/>
    </source>
</evidence>
<keyword evidence="5" id="KW-0677">Repeat</keyword>
<evidence type="ECO:0000256" key="6">
    <source>
        <dbReference type="ARBA" id="ARBA00022989"/>
    </source>
</evidence>
<dbReference type="CDD" id="cd09160">
    <property type="entry name" value="PLDc_SMU_988_like_2"/>
    <property type="match status" value="1"/>
</dbReference>
<proteinExistence type="predicted"/>
<dbReference type="EMBL" id="FRAH01000019">
    <property type="protein sequence ID" value="SHK21832.1"/>
    <property type="molecule type" value="Genomic_DNA"/>
</dbReference>
<dbReference type="PANTHER" id="PTHR21248:SF22">
    <property type="entry name" value="PHOSPHOLIPASE D"/>
    <property type="match status" value="1"/>
</dbReference>
<organism evidence="11 12">
    <name type="scientific">Anaerotignum lactatifermentans DSM 14214</name>
    <dbReference type="NCBI Taxonomy" id="1121323"/>
    <lineage>
        <taxon>Bacteria</taxon>
        <taxon>Bacillati</taxon>
        <taxon>Bacillota</taxon>
        <taxon>Clostridia</taxon>
        <taxon>Lachnospirales</taxon>
        <taxon>Anaerotignaceae</taxon>
        <taxon>Anaerotignum</taxon>
    </lineage>
</organism>
<dbReference type="AlphaFoldDB" id="A0A1M6QNH5"/>
<dbReference type="InterPro" id="IPR022924">
    <property type="entry name" value="Cardiolipin_synthase"/>
</dbReference>
<dbReference type="SMART" id="SM00155">
    <property type="entry name" value="PLDc"/>
    <property type="match status" value="2"/>
</dbReference>
<keyword evidence="6 9" id="KW-1133">Transmembrane helix</keyword>
<dbReference type="GO" id="GO:0008808">
    <property type="term" value="F:cardiolipin synthase activity"/>
    <property type="evidence" value="ECO:0007669"/>
    <property type="project" value="UniProtKB-UniRule"/>
</dbReference>
<dbReference type="CDD" id="cd09154">
    <property type="entry name" value="PLDc_SMU_988_like_1"/>
    <property type="match status" value="1"/>
</dbReference>
<keyword evidence="7 9" id="KW-0472">Membrane</keyword>
<dbReference type="PANTHER" id="PTHR21248">
    <property type="entry name" value="CARDIOLIPIN SYNTHASE"/>
    <property type="match status" value="1"/>
</dbReference>
<evidence type="ECO:0000259" key="10">
    <source>
        <dbReference type="PROSITE" id="PS50035"/>
    </source>
</evidence>
<evidence type="ECO:0000313" key="11">
    <source>
        <dbReference type="EMBL" id="SHK21832.1"/>
    </source>
</evidence>
<dbReference type="OrthoDB" id="9762009at2"/>
<protein>
    <recommendedName>
        <fullName evidence="8">Cardiolipin synthase</fullName>
        <ecNumber evidence="8">2.7.8.-</ecNumber>
    </recommendedName>
</protein>
<dbReference type="GO" id="GO:0005886">
    <property type="term" value="C:plasma membrane"/>
    <property type="evidence" value="ECO:0007669"/>
    <property type="project" value="UniProtKB-SubCell"/>
</dbReference>
<dbReference type="Pfam" id="PF13091">
    <property type="entry name" value="PLDc_2"/>
    <property type="match status" value="2"/>
</dbReference>
<evidence type="ECO:0000256" key="1">
    <source>
        <dbReference type="ARBA" id="ARBA00004236"/>
    </source>
</evidence>
<keyword evidence="2" id="KW-1003">Cell membrane</keyword>
<feature type="transmembrane region" description="Helical" evidence="9">
    <location>
        <begin position="84"/>
        <end position="102"/>
    </location>
</feature>
<evidence type="ECO:0000256" key="9">
    <source>
        <dbReference type="SAM" id="Phobius"/>
    </source>
</evidence>
<sequence length="525" mass="60322">MNDAGANNKNGLLEKGRSGVLHVIFGRSAVVLVLILIQLILMFWVFDYFRKSVPYFFGGHLIIALALVFIVLNRPSNPAMQLSWVVIIMISPVVGGLFYFYVETHPGQRILEKRLETLYKQTAKYITQDEEIAQKLAKRDKGTARMADYIRKHGNFSVYQNTKVTYFPLGENKFEAMLQELEKAEKFIFLEYFIVEKGYMWAKVLEVLQRKVAEGVEVRLMYDGTCAFNYLPYRYPEEIRKMGIQCKMFSPILPILSTHYNNRDHRKILVIDGKVGFTGGVNIGDEYINRRAPFGHWKDTAIMLEGDGVEGLTQMFLQMWNVTEKCEDFGKYLQKENCGIQDDSGFILPFGDSPFDRELIGETVYMDIINRAEDYVHIMTPYLIIDHEMETALCYAAKRGVDVKLILPHIPDKKMPFALAKTHYPQLLKAGVRIFEYTPGFVHAKVFSSDGRKAVVGTINLDYRSLYLHFECGAFLFDLPVIEEIEKDFEHTLAECQEVTMADYRKGNIIQKICGKALKLLAPLM</sequence>
<gene>
    <name evidence="11" type="ORF">SAMN02745138_01371</name>
</gene>
<feature type="transmembrane region" description="Helical" evidence="9">
    <location>
        <begin position="52"/>
        <end position="72"/>
    </location>
</feature>
<feature type="domain" description="PLD phosphodiesterase" evidence="10">
    <location>
        <begin position="438"/>
        <end position="465"/>
    </location>
</feature>
<dbReference type="InterPro" id="IPR001736">
    <property type="entry name" value="PLipase_D/transphosphatidylase"/>
</dbReference>
<keyword evidence="3" id="KW-0808">Transferase</keyword>
<feature type="domain" description="PLD phosphodiesterase" evidence="10">
    <location>
        <begin position="260"/>
        <end position="287"/>
    </location>
</feature>